<gene>
    <name evidence="2" type="ORF">AJGP001_06245</name>
</gene>
<dbReference type="RefSeq" id="WP_078080264.1">
    <property type="nucleotide sequence ID" value="NZ_CP019401.1"/>
</dbReference>
<evidence type="ECO:0000313" key="2">
    <source>
        <dbReference type="EMBL" id="AQU78881.1"/>
    </source>
</evidence>
<keyword evidence="1" id="KW-0812">Transmembrane</keyword>
<name>A0ABN4XGU7_9BACL</name>
<protein>
    <recommendedName>
        <fullName evidence="4">ABC transporter permease</fullName>
    </recommendedName>
</protein>
<dbReference type="Proteomes" id="UP000189661">
    <property type="component" value="Chromosome"/>
</dbReference>
<feature type="transmembrane region" description="Helical" evidence="1">
    <location>
        <begin position="17"/>
        <end position="43"/>
    </location>
</feature>
<dbReference type="EMBL" id="CP019401">
    <property type="protein sequence ID" value="AQU78881.1"/>
    <property type="molecule type" value="Genomic_DNA"/>
</dbReference>
<keyword evidence="3" id="KW-1185">Reference proteome</keyword>
<proteinExistence type="predicted"/>
<evidence type="ECO:0008006" key="4">
    <source>
        <dbReference type="Google" id="ProtNLM"/>
    </source>
</evidence>
<keyword evidence="1" id="KW-1133">Transmembrane helix</keyword>
<keyword evidence="1" id="KW-0472">Membrane</keyword>
<sequence>MKSLNQLAFRLFRENKFLIFTSVMSIAIAVSLVITMTLFAVNAKQTLQEDMRKMYGDMDLAFVYSDDNPVEDEQKLL</sequence>
<evidence type="ECO:0000256" key="1">
    <source>
        <dbReference type="SAM" id="Phobius"/>
    </source>
</evidence>
<reference evidence="2 3" key="1">
    <citation type="submission" date="2017-01" db="EMBL/GenBank/DDBJ databases">
        <title>Planococcus faecalis genome complete sequence.</title>
        <authorList>
            <person name="Lee P.C."/>
        </authorList>
    </citation>
    <scope>NUCLEOTIDE SEQUENCE [LARGE SCALE GENOMIC DNA]</scope>
    <source>
        <strain evidence="2 3">AJ003</strain>
    </source>
</reference>
<organism evidence="2 3">
    <name type="scientific">Planococcus faecalis</name>
    <dbReference type="NCBI Taxonomy" id="1598147"/>
    <lineage>
        <taxon>Bacteria</taxon>
        <taxon>Bacillati</taxon>
        <taxon>Bacillota</taxon>
        <taxon>Bacilli</taxon>
        <taxon>Bacillales</taxon>
        <taxon>Caryophanaceae</taxon>
        <taxon>Planococcus</taxon>
    </lineage>
</organism>
<accession>A0ABN4XGU7</accession>
<evidence type="ECO:0000313" key="3">
    <source>
        <dbReference type="Proteomes" id="UP000189661"/>
    </source>
</evidence>